<organism evidence="2 3">
    <name type="scientific">Aplosporella prunicola CBS 121167</name>
    <dbReference type="NCBI Taxonomy" id="1176127"/>
    <lineage>
        <taxon>Eukaryota</taxon>
        <taxon>Fungi</taxon>
        <taxon>Dikarya</taxon>
        <taxon>Ascomycota</taxon>
        <taxon>Pezizomycotina</taxon>
        <taxon>Dothideomycetes</taxon>
        <taxon>Dothideomycetes incertae sedis</taxon>
        <taxon>Botryosphaeriales</taxon>
        <taxon>Aplosporellaceae</taxon>
        <taxon>Aplosporella</taxon>
    </lineage>
</organism>
<dbReference type="EMBL" id="ML995493">
    <property type="protein sequence ID" value="KAF2139223.1"/>
    <property type="molecule type" value="Genomic_DNA"/>
</dbReference>
<keyword evidence="1" id="KW-1133">Transmembrane helix</keyword>
<dbReference type="OrthoDB" id="5381672at2759"/>
<dbReference type="RefSeq" id="XP_033394936.1">
    <property type="nucleotide sequence ID" value="XM_033542318.1"/>
</dbReference>
<sequence length="493" mass="54674">MAFVPQNNVVKRVADDIVSVTESEVHPQMWPELNSYSYAKKYGQDGARQQSFRIYSSDEMPMTYFVSAMPNGTTTGVFRQHSLRFNSSVLCNQAIRSDFPSKCPGVRPFEAALNIPDFLNVSVCVPGEFGVLPWTLTRSRQDITEEMYFDVMVSPSLGFNESDRKNFTLHCQANTTRGFFELGNYRNGYAPGPLLDKWPSMDELTRDFNDMLRFKNNRPPGETEYVPDYPSFGQDHVFWAHGKSLDPYGTDSLNVSGPLMTSAIAIFGNESFFHIAASSNGSSAAAARDEICRQGNIPFARYSYNMFGKMPDYCNKTLDEDSTSSRTLARLMNGWLWYWNDTKNARELLKASIFLASHETLAQTVDETYSQGSRTIYTAPGATIIKPDVSTTGIVIISTLIALQVLGLSYVVWYIGRVPIWTSALDAFAVARIGSNIGLQNLAPIGRADHDLQKLSRMDGLVGTVTDSRNGDGIVGLGLGAPGVVTRDLAKRE</sequence>
<keyword evidence="1" id="KW-0472">Membrane</keyword>
<evidence type="ECO:0000313" key="3">
    <source>
        <dbReference type="Proteomes" id="UP000799438"/>
    </source>
</evidence>
<protein>
    <submittedName>
        <fullName evidence="2">Uncharacterized protein</fullName>
    </submittedName>
</protein>
<evidence type="ECO:0000256" key="1">
    <source>
        <dbReference type="SAM" id="Phobius"/>
    </source>
</evidence>
<keyword evidence="3" id="KW-1185">Reference proteome</keyword>
<keyword evidence="1" id="KW-0812">Transmembrane</keyword>
<feature type="transmembrane region" description="Helical" evidence="1">
    <location>
        <begin position="393"/>
        <end position="415"/>
    </location>
</feature>
<accession>A0A6A6B746</accession>
<proteinExistence type="predicted"/>
<reference evidence="2" key="1">
    <citation type="journal article" date="2020" name="Stud. Mycol.">
        <title>101 Dothideomycetes genomes: a test case for predicting lifestyles and emergence of pathogens.</title>
        <authorList>
            <person name="Haridas S."/>
            <person name="Albert R."/>
            <person name="Binder M."/>
            <person name="Bloem J."/>
            <person name="Labutti K."/>
            <person name="Salamov A."/>
            <person name="Andreopoulos B."/>
            <person name="Baker S."/>
            <person name="Barry K."/>
            <person name="Bills G."/>
            <person name="Bluhm B."/>
            <person name="Cannon C."/>
            <person name="Castanera R."/>
            <person name="Culley D."/>
            <person name="Daum C."/>
            <person name="Ezra D."/>
            <person name="Gonzalez J."/>
            <person name="Henrissat B."/>
            <person name="Kuo A."/>
            <person name="Liang C."/>
            <person name="Lipzen A."/>
            <person name="Lutzoni F."/>
            <person name="Magnuson J."/>
            <person name="Mondo S."/>
            <person name="Nolan M."/>
            <person name="Ohm R."/>
            <person name="Pangilinan J."/>
            <person name="Park H.-J."/>
            <person name="Ramirez L."/>
            <person name="Alfaro M."/>
            <person name="Sun H."/>
            <person name="Tritt A."/>
            <person name="Yoshinaga Y."/>
            <person name="Zwiers L.-H."/>
            <person name="Turgeon B."/>
            <person name="Goodwin S."/>
            <person name="Spatafora J."/>
            <person name="Crous P."/>
            <person name="Grigoriev I."/>
        </authorList>
    </citation>
    <scope>NUCLEOTIDE SEQUENCE</scope>
    <source>
        <strain evidence="2">CBS 121167</strain>
    </source>
</reference>
<dbReference type="AlphaFoldDB" id="A0A6A6B746"/>
<dbReference type="Proteomes" id="UP000799438">
    <property type="component" value="Unassembled WGS sequence"/>
</dbReference>
<dbReference type="GeneID" id="54299815"/>
<name>A0A6A6B746_9PEZI</name>
<evidence type="ECO:0000313" key="2">
    <source>
        <dbReference type="EMBL" id="KAF2139223.1"/>
    </source>
</evidence>
<gene>
    <name evidence="2" type="ORF">K452DRAFT_300300</name>
</gene>